<dbReference type="Pfam" id="PF00400">
    <property type="entry name" value="WD40"/>
    <property type="match status" value="1"/>
</dbReference>
<dbReference type="InterPro" id="IPR015943">
    <property type="entry name" value="WD40/YVTN_repeat-like_dom_sf"/>
</dbReference>
<sequence>MTFDFHLTQTLQNSEGSIVALAFSKDYRYLGSASKDGQRDGIVRIYNVEARYQTIWYHRQLSQFETINWDNDCSLIMGTAKGELLTFSPKLRERHGKPDIVHKFSSPIHTIEFNDCGNEMLTCAGDDINVMKKEGGKKVFDRDVLFRKINLESGHSQWIVYPDDQIGATAIAPDCTALMVANSTKGLNLYILSSDSWKKKTHTYLERAELPIMSSTHLPVIFIDKGHAAVVGTANGYAVICDSENGGRIQTLRHSSCKFFLKAGKFCLHLRLPLCSRFSDKRASKDIQFRAYHEESLSIVTGDVDGNISIWDLGSLDSKRIRVLGTLVPAAVRY</sequence>
<dbReference type="Gene3D" id="2.130.10.10">
    <property type="entry name" value="YVTN repeat-like/Quinoprotein amine dehydrogenase"/>
    <property type="match status" value="2"/>
</dbReference>
<evidence type="ECO:0000313" key="2">
    <source>
        <dbReference type="Proteomes" id="UP001150238"/>
    </source>
</evidence>
<dbReference type="SUPFAM" id="SSF50978">
    <property type="entry name" value="WD40 repeat-like"/>
    <property type="match status" value="1"/>
</dbReference>
<accession>A0A9W9ASI2</accession>
<dbReference type="InterPro" id="IPR036322">
    <property type="entry name" value="WD40_repeat_dom_sf"/>
</dbReference>
<gene>
    <name evidence="1" type="ORF">C8J55DRAFT_486787</name>
</gene>
<proteinExistence type="predicted"/>
<reference evidence="1" key="1">
    <citation type="submission" date="2022-08" db="EMBL/GenBank/DDBJ databases">
        <authorList>
            <consortium name="DOE Joint Genome Institute"/>
            <person name="Min B."/>
            <person name="Riley R."/>
            <person name="Sierra-Patev S."/>
            <person name="Naranjo-Ortiz M."/>
            <person name="Looney B."/>
            <person name="Konkel Z."/>
            <person name="Slot J.C."/>
            <person name="Sakamoto Y."/>
            <person name="Steenwyk J.L."/>
            <person name="Rokas A."/>
            <person name="Carro J."/>
            <person name="Camarero S."/>
            <person name="Ferreira P."/>
            <person name="Molpeceres G."/>
            <person name="Ruiz-Duenas F.J."/>
            <person name="Serrano A."/>
            <person name="Henrissat B."/>
            <person name="Drula E."/>
            <person name="Hughes K.W."/>
            <person name="Mata J.L."/>
            <person name="Ishikawa N.K."/>
            <person name="Vargas-Isla R."/>
            <person name="Ushijima S."/>
            <person name="Smith C.A."/>
            <person name="Ahrendt S."/>
            <person name="Andreopoulos W."/>
            <person name="He G."/>
            <person name="Labutti K."/>
            <person name="Lipzen A."/>
            <person name="Ng V."/>
            <person name="Sandor L."/>
            <person name="Barry K."/>
            <person name="Martinez A.T."/>
            <person name="Xiao Y."/>
            <person name="Gibbons J.G."/>
            <person name="Terashima K."/>
            <person name="Hibbett D.S."/>
            <person name="Grigoriev I.V."/>
        </authorList>
    </citation>
    <scope>NUCLEOTIDE SEQUENCE</scope>
    <source>
        <strain evidence="1">Sp2 HRB7682 ss15</strain>
    </source>
</reference>
<dbReference type="InterPro" id="IPR001680">
    <property type="entry name" value="WD40_rpt"/>
</dbReference>
<dbReference type="AlphaFoldDB" id="A0A9W9ASI2"/>
<comment type="caution">
    <text evidence="1">The sequence shown here is derived from an EMBL/GenBank/DDBJ whole genome shotgun (WGS) entry which is preliminary data.</text>
</comment>
<dbReference type="Proteomes" id="UP001150238">
    <property type="component" value="Unassembled WGS sequence"/>
</dbReference>
<dbReference type="EMBL" id="JANVFS010000007">
    <property type="protein sequence ID" value="KAJ4489573.1"/>
    <property type="molecule type" value="Genomic_DNA"/>
</dbReference>
<protein>
    <submittedName>
        <fullName evidence="1">WD40-repeat-containing domain protein</fullName>
    </submittedName>
</protein>
<evidence type="ECO:0000313" key="1">
    <source>
        <dbReference type="EMBL" id="KAJ4489573.1"/>
    </source>
</evidence>
<reference evidence="1" key="2">
    <citation type="journal article" date="2023" name="Proc. Natl. Acad. Sci. U.S.A.">
        <title>A global phylogenomic analysis of the shiitake genus Lentinula.</title>
        <authorList>
            <person name="Sierra-Patev S."/>
            <person name="Min B."/>
            <person name="Naranjo-Ortiz M."/>
            <person name="Looney B."/>
            <person name="Konkel Z."/>
            <person name="Slot J.C."/>
            <person name="Sakamoto Y."/>
            <person name="Steenwyk J.L."/>
            <person name="Rokas A."/>
            <person name="Carro J."/>
            <person name="Camarero S."/>
            <person name="Ferreira P."/>
            <person name="Molpeceres G."/>
            <person name="Ruiz-Duenas F.J."/>
            <person name="Serrano A."/>
            <person name="Henrissat B."/>
            <person name="Drula E."/>
            <person name="Hughes K.W."/>
            <person name="Mata J.L."/>
            <person name="Ishikawa N.K."/>
            <person name="Vargas-Isla R."/>
            <person name="Ushijima S."/>
            <person name="Smith C.A."/>
            <person name="Donoghue J."/>
            <person name="Ahrendt S."/>
            <person name="Andreopoulos W."/>
            <person name="He G."/>
            <person name="LaButti K."/>
            <person name="Lipzen A."/>
            <person name="Ng V."/>
            <person name="Riley R."/>
            <person name="Sandor L."/>
            <person name="Barry K."/>
            <person name="Martinez A.T."/>
            <person name="Xiao Y."/>
            <person name="Gibbons J.G."/>
            <person name="Terashima K."/>
            <person name="Grigoriev I.V."/>
            <person name="Hibbett D."/>
        </authorList>
    </citation>
    <scope>NUCLEOTIDE SEQUENCE</scope>
    <source>
        <strain evidence="1">Sp2 HRB7682 ss15</strain>
    </source>
</reference>
<name>A0A9W9ASI2_9AGAR</name>
<organism evidence="1 2">
    <name type="scientific">Lentinula lateritia</name>
    <dbReference type="NCBI Taxonomy" id="40482"/>
    <lineage>
        <taxon>Eukaryota</taxon>
        <taxon>Fungi</taxon>
        <taxon>Dikarya</taxon>
        <taxon>Basidiomycota</taxon>
        <taxon>Agaricomycotina</taxon>
        <taxon>Agaricomycetes</taxon>
        <taxon>Agaricomycetidae</taxon>
        <taxon>Agaricales</taxon>
        <taxon>Marasmiineae</taxon>
        <taxon>Omphalotaceae</taxon>
        <taxon>Lentinula</taxon>
    </lineage>
</organism>
<dbReference type="SMART" id="SM00320">
    <property type="entry name" value="WD40"/>
    <property type="match status" value="3"/>
</dbReference>